<dbReference type="AlphaFoldDB" id="A0A2T0J9T2"/>
<dbReference type="PROSITE" id="PS00012">
    <property type="entry name" value="PHOSPHOPANTETHEINE"/>
    <property type="match status" value="1"/>
</dbReference>
<dbReference type="Gene3D" id="1.10.1200.10">
    <property type="entry name" value="ACP-like"/>
    <property type="match status" value="1"/>
</dbReference>
<dbReference type="InterPro" id="IPR009081">
    <property type="entry name" value="PP-bd_ACP"/>
</dbReference>
<accession>A0A2T0J9T2</accession>
<dbReference type="GO" id="GO:0044550">
    <property type="term" value="P:secondary metabolite biosynthetic process"/>
    <property type="evidence" value="ECO:0007669"/>
    <property type="project" value="TreeGrafter"/>
</dbReference>
<evidence type="ECO:0000259" key="4">
    <source>
        <dbReference type="PROSITE" id="PS50075"/>
    </source>
</evidence>
<reference evidence="5 6" key="1">
    <citation type="submission" date="2018-03" db="EMBL/GenBank/DDBJ databases">
        <title>Genomic Encyclopedia of Archaeal and Bacterial Type Strains, Phase II (KMG-II): from individual species to whole genera.</title>
        <authorList>
            <person name="Goeker M."/>
        </authorList>
    </citation>
    <scope>NUCLEOTIDE SEQUENCE [LARGE SCALE GENOMIC DNA]</scope>
    <source>
        <strain evidence="5 6">DSM 43146</strain>
    </source>
</reference>
<name>A0A2T0J9T2_9ACTN</name>
<dbReference type="SUPFAM" id="SSF47336">
    <property type="entry name" value="ACP-like"/>
    <property type="match status" value="1"/>
</dbReference>
<gene>
    <name evidence="5" type="ORF">CLV67_1492</name>
</gene>
<dbReference type="PROSITE" id="PS50075">
    <property type="entry name" value="CARRIER"/>
    <property type="match status" value="1"/>
</dbReference>
<dbReference type="Proteomes" id="UP000239415">
    <property type="component" value="Unassembled WGS sequence"/>
</dbReference>
<evidence type="ECO:0000256" key="2">
    <source>
        <dbReference type="ARBA" id="ARBA00022450"/>
    </source>
</evidence>
<feature type="domain" description="Carrier" evidence="4">
    <location>
        <begin position="459"/>
        <end position="534"/>
    </location>
</feature>
<dbReference type="NCBIfam" id="TIGR01733">
    <property type="entry name" value="AA-adenyl-dom"/>
    <property type="match status" value="1"/>
</dbReference>
<dbReference type="InterPro" id="IPR000873">
    <property type="entry name" value="AMP-dep_synth/lig_dom"/>
</dbReference>
<evidence type="ECO:0000313" key="6">
    <source>
        <dbReference type="Proteomes" id="UP000239415"/>
    </source>
</evidence>
<dbReference type="GO" id="GO:0031177">
    <property type="term" value="F:phosphopantetheine binding"/>
    <property type="evidence" value="ECO:0007669"/>
    <property type="project" value="InterPro"/>
</dbReference>
<evidence type="ECO:0000313" key="5">
    <source>
        <dbReference type="EMBL" id="PRX04300.1"/>
    </source>
</evidence>
<keyword evidence="3" id="KW-0597">Phosphoprotein</keyword>
<dbReference type="CDD" id="cd05930">
    <property type="entry name" value="A_NRPS"/>
    <property type="match status" value="1"/>
</dbReference>
<dbReference type="SMART" id="SM00823">
    <property type="entry name" value="PKS_PP"/>
    <property type="match status" value="1"/>
</dbReference>
<dbReference type="InterPro" id="IPR042099">
    <property type="entry name" value="ANL_N_sf"/>
</dbReference>
<dbReference type="InterPro" id="IPR036736">
    <property type="entry name" value="ACP-like_sf"/>
</dbReference>
<dbReference type="PROSITE" id="PS00455">
    <property type="entry name" value="AMP_BINDING"/>
    <property type="match status" value="1"/>
</dbReference>
<dbReference type="EMBL" id="PVMZ01000049">
    <property type="protein sequence ID" value="PRX04300.1"/>
    <property type="molecule type" value="Genomic_DNA"/>
</dbReference>
<evidence type="ECO:0000256" key="3">
    <source>
        <dbReference type="ARBA" id="ARBA00022553"/>
    </source>
</evidence>
<dbReference type="RefSeq" id="WP_106331171.1">
    <property type="nucleotide sequence ID" value="NZ_BOMO01000198.1"/>
</dbReference>
<dbReference type="SMART" id="SM01294">
    <property type="entry name" value="PKS_PP_betabranch"/>
    <property type="match status" value="1"/>
</dbReference>
<evidence type="ECO:0000256" key="1">
    <source>
        <dbReference type="ARBA" id="ARBA00001957"/>
    </source>
</evidence>
<dbReference type="InterPro" id="IPR006162">
    <property type="entry name" value="Ppantetheine_attach_site"/>
</dbReference>
<comment type="caution">
    <text evidence="5">The sequence shown here is derived from an EMBL/GenBank/DDBJ whole genome shotgun (WGS) entry which is preliminary data.</text>
</comment>
<dbReference type="OrthoDB" id="4477213at2"/>
<dbReference type="GO" id="GO:0043041">
    <property type="term" value="P:amino acid activation for nonribosomal peptide biosynthetic process"/>
    <property type="evidence" value="ECO:0007669"/>
    <property type="project" value="TreeGrafter"/>
</dbReference>
<keyword evidence="6" id="KW-1185">Reference proteome</keyword>
<dbReference type="GO" id="GO:0005737">
    <property type="term" value="C:cytoplasm"/>
    <property type="evidence" value="ECO:0007669"/>
    <property type="project" value="TreeGrafter"/>
</dbReference>
<dbReference type="Gene3D" id="3.30.300.30">
    <property type="match status" value="1"/>
</dbReference>
<dbReference type="SUPFAM" id="SSF56801">
    <property type="entry name" value="Acetyl-CoA synthetase-like"/>
    <property type="match status" value="1"/>
</dbReference>
<dbReference type="InterPro" id="IPR010071">
    <property type="entry name" value="AA_adenyl_dom"/>
</dbReference>
<dbReference type="Pfam" id="PF00550">
    <property type="entry name" value="PP-binding"/>
    <property type="match status" value="1"/>
</dbReference>
<dbReference type="InterPro" id="IPR025110">
    <property type="entry name" value="AMP-bd_C"/>
</dbReference>
<dbReference type="Pfam" id="PF00501">
    <property type="entry name" value="AMP-binding"/>
    <property type="match status" value="2"/>
</dbReference>
<dbReference type="InterPro" id="IPR045851">
    <property type="entry name" value="AMP-bd_C_sf"/>
</dbReference>
<sequence>MTTILDLIPTGSDTAAVVCDGRTLTYRELNEHAGRLAADLRRRGVRADDIVGIRLPRGIDFVIAILATWKAGAAYLPLDPALPAARLDHMITDSRPTTILTDVDALSATPFTADIRPDQAAYVIYTSGTTGQPKGVVNTHEGLLNLVTGLAPFYGLQPGDPALQFASFNFDAATADIALALTGGATLIIATSEERNHPAQLIDQHQIRHLNISPTLLATLGDLPADSTLIVGSEPFPPRLAQAWAGNHLVHNAYGPTEAAVITTVAVLTGNETKPPIGRPLPNTGVYLLDQHLNPMPTGEIHLTGPSLARGYLQRPALTAERFVPDPFTTDGSRMYRTGDLARQLPDGNLDHLGRTDQQLKIRGHRIEPAEVEHALTRHPQISAAVVLGHEGQLIAYVVPDGGLPNARELRDLLGATLPDYMIPALFVEISGIPLTVNGKRDLTALPAPRQAITTGHVSPATATEQVIAGIWGGLFGLDRVGAEDNFFDLGGHSLIATQVIAAIRRRFGIDLTAAEFYDHATVRAVAVLVEERILRQIEQMSEDEALESLDAPSPHRGDSAR</sequence>
<dbReference type="FunFam" id="1.10.1200.10:FF:000005">
    <property type="entry name" value="Nonribosomal peptide synthetase 1"/>
    <property type="match status" value="1"/>
</dbReference>
<organism evidence="5 6">
    <name type="scientific">Actinoplanes italicus</name>
    <dbReference type="NCBI Taxonomy" id="113567"/>
    <lineage>
        <taxon>Bacteria</taxon>
        <taxon>Bacillati</taxon>
        <taxon>Actinomycetota</taxon>
        <taxon>Actinomycetes</taxon>
        <taxon>Micromonosporales</taxon>
        <taxon>Micromonosporaceae</taxon>
        <taxon>Actinoplanes</taxon>
    </lineage>
</organism>
<dbReference type="Gene3D" id="3.40.50.12780">
    <property type="entry name" value="N-terminal domain of ligase-like"/>
    <property type="match status" value="1"/>
</dbReference>
<dbReference type="Pfam" id="PF13193">
    <property type="entry name" value="AMP-binding_C"/>
    <property type="match status" value="1"/>
</dbReference>
<dbReference type="InterPro" id="IPR020806">
    <property type="entry name" value="PKS_PP-bd"/>
</dbReference>
<proteinExistence type="predicted"/>
<dbReference type="PANTHER" id="PTHR45527:SF1">
    <property type="entry name" value="FATTY ACID SYNTHASE"/>
    <property type="match status" value="1"/>
</dbReference>
<dbReference type="PANTHER" id="PTHR45527">
    <property type="entry name" value="NONRIBOSOMAL PEPTIDE SYNTHETASE"/>
    <property type="match status" value="1"/>
</dbReference>
<protein>
    <submittedName>
        <fullName evidence="5">Amino acid adenylation domain-containing protein</fullName>
    </submittedName>
</protein>
<comment type="cofactor">
    <cofactor evidence="1">
        <name>pantetheine 4'-phosphate</name>
        <dbReference type="ChEBI" id="CHEBI:47942"/>
    </cofactor>
</comment>
<dbReference type="InterPro" id="IPR020845">
    <property type="entry name" value="AMP-binding_CS"/>
</dbReference>
<keyword evidence="2" id="KW-0596">Phosphopantetheine</keyword>